<dbReference type="EMBL" id="VSSQ01104473">
    <property type="protein sequence ID" value="MPN44942.1"/>
    <property type="molecule type" value="Genomic_DNA"/>
</dbReference>
<organism evidence="1">
    <name type="scientific">bioreactor metagenome</name>
    <dbReference type="NCBI Taxonomy" id="1076179"/>
    <lineage>
        <taxon>unclassified sequences</taxon>
        <taxon>metagenomes</taxon>
        <taxon>ecological metagenomes</taxon>
    </lineage>
</organism>
<name>A0A645I2G7_9ZZZZ</name>
<gene>
    <name evidence="1" type="ORF">SDC9_192509</name>
</gene>
<comment type="caution">
    <text evidence="1">The sequence shown here is derived from an EMBL/GenBank/DDBJ whole genome shotgun (WGS) entry which is preliminary data.</text>
</comment>
<proteinExistence type="predicted"/>
<evidence type="ECO:0000313" key="1">
    <source>
        <dbReference type="EMBL" id="MPN44942.1"/>
    </source>
</evidence>
<protein>
    <submittedName>
        <fullName evidence="1">Uncharacterized protein</fullName>
    </submittedName>
</protein>
<reference evidence="1" key="1">
    <citation type="submission" date="2019-08" db="EMBL/GenBank/DDBJ databases">
        <authorList>
            <person name="Kucharzyk K."/>
            <person name="Murdoch R.W."/>
            <person name="Higgins S."/>
            <person name="Loffler F."/>
        </authorList>
    </citation>
    <scope>NUCLEOTIDE SEQUENCE</scope>
</reference>
<sequence>MPDRFQLYKLGNAPISSACYLWTMGSWAAGINMGSLYTAGESPDKKYEVWVSLKFEGPGYHPASKARENRVWLDRAVVVEKD</sequence>
<accession>A0A645I2G7</accession>
<dbReference type="AlphaFoldDB" id="A0A645I2G7"/>